<feature type="region of interest" description="Disordered" evidence="1">
    <location>
        <begin position="39"/>
        <end position="247"/>
    </location>
</feature>
<reference evidence="2 3" key="1">
    <citation type="journal article" date="2014" name="Genome Announc.">
        <title>Draft Genome Sequence of Gordonia alkanivorans Strain CGMCC6845, a Halotolerant Hydrocarbon-Degrading Bacterium.</title>
        <authorList>
            <person name="Wang X."/>
            <person name="Jin D."/>
            <person name="Zhou L."/>
            <person name="Wu L."/>
            <person name="An W."/>
            <person name="Zhao L."/>
        </authorList>
    </citation>
    <scope>NUCLEOTIDE SEQUENCE [LARGE SCALE GENOMIC DNA]</scope>
    <source>
        <strain evidence="2 3">CGMCC 6845</strain>
    </source>
</reference>
<comment type="caution">
    <text evidence="2">The sequence shown here is derived from an EMBL/GenBank/DDBJ whole genome shotgun (WGS) entry which is preliminary data.</text>
</comment>
<dbReference type="PATRIC" id="fig|1423140.3.peg.2226"/>
<feature type="compositionally biased region" description="Gly residues" evidence="1">
    <location>
        <begin position="60"/>
        <end position="90"/>
    </location>
</feature>
<organism evidence="2 3">
    <name type="scientific">Gordonia alkanivorans CGMCC 6845</name>
    <dbReference type="NCBI Taxonomy" id="1423140"/>
    <lineage>
        <taxon>Bacteria</taxon>
        <taxon>Bacillati</taxon>
        <taxon>Actinomycetota</taxon>
        <taxon>Actinomycetes</taxon>
        <taxon>Mycobacteriales</taxon>
        <taxon>Gordoniaceae</taxon>
        <taxon>Gordonia</taxon>
    </lineage>
</organism>
<dbReference type="AlphaFoldDB" id="W9DBQ3"/>
<evidence type="ECO:0008006" key="4">
    <source>
        <dbReference type="Google" id="ProtNLM"/>
    </source>
</evidence>
<evidence type="ECO:0000313" key="3">
    <source>
        <dbReference type="Proteomes" id="UP000035035"/>
    </source>
</evidence>
<proteinExistence type="predicted"/>
<keyword evidence="3" id="KW-1185">Reference proteome</keyword>
<dbReference type="EMBL" id="AYXO01000019">
    <property type="protein sequence ID" value="ETA06843.1"/>
    <property type="molecule type" value="Genomic_DNA"/>
</dbReference>
<gene>
    <name evidence="2" type="ORF">V525_11140</name>
</gene>
<evidence type="ECO:0000256" key="1">
    <source>
        <dbReference type="SAM" id="MobiDB-lite"/>
    </source>
</evidence>
<accession>W9DBQ3</accession>
<feature type="compositionally biased region" description="Gly residues" evidence="1">
    <location>
        <begin position="97"/>
        <end position="118"/>
    </location>
</feature>
<sequence>MLLRIEGPPKMTMTTARPRRVRALAVAAAVGLALYWGGQAPATAEPSPFGVGSHSVDAPGSGGDSGGGDSSGGDSGGSGSGSGSGGGDSGGSDSSGSGSGSGGSGSGSGGSGSGGSDSGSGSTRSGDGDSGDGGPASGTDTGTIPDSDPGDPTGEPSGPTAENDIFPVYPDPTIQSEGSSAGEAAVPPAAVETEPAPESSSDSTPNRTSLDVDISKKPVPAQPDGPDRTGADTTPPPAADGPRPGDTALAARAADVTRSQFGRNVSPSGDPPPWAPLLKTSTPPVAVAPQPARTGAIGILTFLGINILGGGSTGAASPAPWTLLWWIRRFGTQGPVASAESPATPYTFGLVSDPDQFLTAADGPDTTGPVPQFALVGGLVFGSALLSRKRISAAVTITADGPTSTIPVPDRTHAEPVLTPAPTGILHGSLRFTDPDGNPIPTTLHGVTPTGDRTFRTASGSMFSYDAPTGAYTYTPALQARIAASAPGAPESVRFDSVMITADNGRGGTTPITVALPITSPYSLGQVTVPGCQIDEVVVGHEDVAFVTTQRGDGCTQVSVVRPKTMTVTSVPIAGSPTEPDRGVVLGPDGRAHQLTELTEFSDGTIRTSVRITRIDPTGAASTTDPILGLPADHLGFDEAGVGYLLTTWPDDDGRTYTYLTALGLDGIASTLSRVPGADSRLILPPSGKVFVSTSDADGTRLHEAGPGGLSLVGQVFDGEGGDIWARRGDSLYFVRHHGDPGAPVATLAIRAPDGSLNTVDGIPGRVASVVPTESAVYVVSRSPDSVHVTAAHSGGRRWSVVLPGTSDSDAVAGPDDHLYLPLANTLTGENTVVGISPNGESRVMTAGIGQAWVRADESGTVFLTATTLTPDGEDITTVTVICGDGTTGDTRVDGTPVSVHFDRHGAAHLPMLTTDPASGDPLISLAVVHPDSATAVSAPVVGEPAGPPAIAHDGRTYLPLTRFCPETRWPKTTLVVFHPDGPAVEAGEFYGHSTHGPVLTLDDDVILLTGDAGATTIRPLQMANGGGRHAADPAAAMVFDVTPTIDDVDPDTGTVSGSVADAACASCALSYLTTDTQVALDSGSGTFVFTPTEDQRRATPGPTTHDFAVLVSDEHGSSTVISVSIPLMPVDSLETTEETARQQSTPERAT</sequence>
<protein>
    <recommendedName>
        <fullName evidence="4">Cadherin-like domain-containing protein</fullName>
    </recommendedName>
</protein>
<dbReference type="HOGENOM" id="CLU_276447_0_0_11"/>
<feature type="compositionally biased region" description="Low complexity" evidence="1">
    <location>
        <begin position="178"/>
        <end position="201"/>
    </location>
</feature>
<dbReference type="Proteomes" id="UP000035035">
    <property type="component" value="Unassembled WGS sequence"/>
</dbReference>
<evidence type="ECO:0000313" key="2">
    <source>
        <dbReference type="EMBL" id="ETA06843.1"/>
    </source>
</evidence>
<name>W9DBQ3_9ACTN</name>